<organism evidence="1 2">
    <name type="scientific">Rubripirellula reticaptiva</name>
    <dbReference type="NCBI Taxonomy" id="2528013"/>
    <lineage>
        <taxon>Bacteria</taxon>
        <taxon>Pseudomonadati</taxon>
        <taxon>Planctomycetota</taxon>
        <taxon>Planctomycetia</taxon>
        <taxon>Pirellulales</taxon>
        <taxon>Pirellulaceae</taxon>
        <taxon>Rubripirellula</taxon>
    </lineage>
</organism>
<dbReference type="AlphaFoldDB" id="A0A5C6F243"/>
<keyword evidence="2" id="KW-1185">Reference proteome</keyword>
<reference evidence="1 2" key="1">
    <citation type="submission" date="2019-02" db="EMBL/GenBank/DDBJ databases">
        <title>Deep-cultivation of Planctomycetes and their phenomic and genomic characterization uncovers novel biology.</title>
        <authorList>
            <person name="Wiegand S."/>
            <person name="Jogler M."/>
            <person name="Boedeker C."/>
            <person name="Pinto D."/>
            <person name="Vollmers J."/>
            <person name="Rivas-Marin E."/>
            <person name="Kohn T."/>
            <person name="Peeters S.H."/>
            <person name="Heuer A."/>
            <person name="Rast P."/>
            <person name="Oberbeckmann S."/>
            <person name="Bunk B."/>
            <person name="Jeske O."/>
            <person name="Meyerdierks A."/>
            <person name="Storesund J.E."/>
            <person name="Kallscheuer N."/>
            <person name="Luecker S."/>
            <person name="Lage O.M."/>
            <person name="Pohl T."/>
            <person name="Merkel B.J."/>
            <person name="Hornburger P."/>
            <person name="Mueller R.-W."/>
            <person name="Bruemmer F."/>
            <person name="Labrenz M."/>
            <person name="Spormann A.M."/>
            <person name="Op Den Camp H."/>
            <person name="Overmann J."/>
            <person name="Amann R."/>
            <person name="Jetten M.S.M."/>
            <person name="Mascher T."/>
            <person name="Medema M.H."/>
            <person name="Devos D.P."/>
            <person name="Kaster A.-K."/>
            <person name="Ovreas L."/>
            <person name="Rohde M."/>
            <person name="Galperin M.Y."/>
            <person name="Jogler C."/>
        </authorList>
    </citation>
    <scope>NUCLEOTIDE SEQUENCE [LARGE SCALE GENOMIC DNA]</scope>
    <source>
        <strain evidence="1 2">Poly59</strain>
    </source>
</reference>
<evidence type="ECO:0000313" key="2">
    <source>
        <dbReference type="Proteomes" id="UP000317977"/>
    </source>
</evidence>
<dbReference type="Proteomes" id="UP000317977">
    <property type="component" value="Unassembled WGS sequence"/>
</dbReference>
<comment type="caution">
    <text evidence="1">The sequence shown here is derived from an EMBL/GenBank/DDBJ whole genome shotgun (WGS) entry which is preliminary data.</text>
</comment>
<protein>
    <submittedName>
        <fullName evidence="1">Uncharacterized protein</fullName>
    </submittedName>
</protein>
<name>A0A5C6F243_9BACT</name>
<sequence length="47" mass="5481">MPWILKFRSFCPYGETKVSLRTCVLNKTARIPLGERRKMQTGWPDPA</sequence>
<evidence type="ECO:0000313" key="1">
    <source>
        <dbReference type="EMBL" id="TWU55418.1"/>
    </source>
</evidence>
<gene>
    <name evidence="1" type="ORF">Poly59_17160</name>
</gene>
<dbReference type="EMBL" id="SJPX01000002">
    <property type="protein sequence ID" value="TWU55418.1"/>
    <property type="molecule type" value="Genomic_DNA"/>
</dbReference>
<proteinExistence type="predicted"/>
<accession>A0A5C6F243</accession>